<reference evidence="3 4" key="1">
    <citation type="submission" date="2020-01" db="EMBL/GenBank/DDBJ databases">
        <title>Complete genome sequence of Chitinophaga sp. H33E-04 isolated from quinoa roots.</title>
        <authorList>
            <person name="Weon H.-Y."/>
            <person name="Lee S.A."/>
        </authorList>
    </citation>
    <scope>NUCLEOTIDE SEQUENCE [LARGE SCALE GENOMIC DNA]</scope>
    <source>
        <strain evidence="3 4">H33E-04</strain>
    </source>
</reference>
<dbReference type="Pfam" id="PF14344">
    <property type="entry name" value="DUF4397"/>
    <property type="match status" value="1"/>
</dbReference>
<evidence type="ECO:0000256" key="1">
    <source>
        <dbReference type="SAM" id="SignalP"/>
    </source>
</evidence>
<dbReference type="Proteomes" id="UP000476411">
    <property type="component" value="Chromosome"/>
</dbReference>
<evidence type="ECO:0000259" key="2">
    <source>
        <dbReference type="Pfam" id="PF14344"/>
    </source>
</evidence>
<proteinExistence type="predicted"/>
<dbReference type="EMBL" id="CP048113">
    <property type="protein sequence ID" value="QHS59790.1"/>
    <property type="molecule type" value="Genomic_DNA"/>
</dbReference>
<protein>
    <submittedName>
        <fullName evidence="3">DUF4397 domain-containing protein</fullName>
    </submittedName>
</protein>
<name>A0A6B9ZBT4_9BACT</name>
<organism evidence="3 4">
    <name type="scientific">Chitinophaga agri</name>
    <dbReference type="NCBI Taxonomy" id="2703787"/>
    <lineage>
        <taxon>Bacteria</taxon>
        <taxon>Pseudomonadati</taxon>
        <taxon>Bacteroidota</taxon>
        <taxon>Chitinophagia</taxon>
        <taxon>Chitinophagales</taxon>
        <taxon>Chitinophagaceae</taxon>
        <taxon>Chitinophaga</taxon>
    </lineage>
</organism>
<evidence type="ECO:0000313" key="4">
    <source>
        <dbReference type="Proteomes" id="UP000476411"/>
    </source>
</evidence>
<sequence length="234" mass="24098">MTPLNYASKGLLATLALTGMFAFSSCSKDDDDTTVDPDATVKIVNVLPDAGPVDVYNGSSKLNSSSIGYGEATGYLNVKDGDARFDFKSTVTGSTVLSAPVDFDGGSYSLFAAGETDGNATVGILAKDDLGAPASGKAKVRFVHASSDAPAVNFLLNNNAVISSAGFKSASEFREVDAGTYSLKLNNASSGETVITRDGIVMEAGKIYTVVAQGLVSPTPVVEQPFSLNILANN</sequence>
<feature type="chain" id="PRO_5025611321" evidence="1">
    <location>
        <begin position="29"/>
        <end position="234"/>
    </location>
</feature>
<keyword evidence="4" id="KW-1185">Reference proteome</keyword>
<keyword evidence="1" id="KW-0732">Signal</keyword>
<dbReference type="InterPro" id="IPR025510">
    <property type="entry name" value="DUF4397"/>
</dbReference>
<gene>
    <name evidence="3" type="ORF">GWR21_09355</name>
</gene>
<feature type="domain" description="DUF4397" evidence="2">
    <location>
        <begin position="39"/>
        <end position="154"/>
    </location>
</feature>
<evidence type="ECO:0000313" key="3">
    <source>
        <dbReference type="EMBL" id="QHS59790.1"/>
    </source>
</evidence>
<feature type="signal peptide" evidence="1">
    <location>
        <begin position="1"/>
        <end position="28"/>
    </location>
</feature>
<dbReference type="AlphaFoldDB" id="A0A6B9ZBT4"/>
<dbReference type="KEGG" id="chih:GWR21_09355"/>
<accession>A0A6B9ZBT4</accession>
<dbReference type="RefSeq" id="WP_162331485.1">
    <property type="nucleotide sequence ID" value="NZ_CP048113.1"/>
</dbReference>